<dbReference type="RefSeq" id="WP_154739267.1">
    <property type="nucleotide sequence ID" value="NZ_WMBQ01000001.1"/>
</dbReference>
<proteinExistence type="inferred from homology"/>
<evidence type="ECO:0000256" key="1">
    <source>
        <dbReference type="ARBA" id="ARBA00006625"/>
    </source>
</evidence>
<evidence type="ECO:0000313" key="5">
    <source>
        <dbReference type="EMBL" id="MTD94900.1"/>
    </source>
</evidence>
<keyword evidence="3" id="KW-0732">Signal</keyword>
<dbReference type="PANTHER" id="PTHR35527:SF2">
    <property type="entry name" value="HYDROLASE"/>
    <property type="match status" value="1"/>
</dbReference>
<sequence length="366" mass="39172">MLRRAVATLCAGLMAATPTLACTDVRLVAGDGSPMTVRTMEFAMDLGSELQVLPRGMDVTSPAPKGDGLKWKSKYGYVAMNAYGMPVATDGLNEKGLGFGALYLPAEAQYQDVQAADQAKALSNASFGAWVLGNFETVDEVKAALGDVVVWGETVPQLGSYAPLHYAVHDASGKSIVIEYVGGKLAVYDNTVGVLTNSPTYPWHIENLRNYVNLTAVNAKPVKLGNVTYAGTGQGSGLHGLPGDPTPPSRFVMAAAVAHLADQPKDAKEALIVAEHLINRVDIPKGLVRDYSQGGKPMGDYTQWTTFRDHANKVYFWKTYNDPSLRAVDLKELDFSAGQPTRTLSIASAKPTVRMATPKDFSTATQ</sequence>
<accession>A0A6I3KLU9</accession>
<dbReference type="SUPFAM" id="SSF56235">
    <property type="entry name" value="N-terminal nucleophile aminohydrolases (Ntn hydrolases)"/>
    <property type="match status" value="1"/>
</dbReference>
<gene>
    <name evidence="5" type="ORF">GIW81_11215</name>
</gene>
<name>A0A6I3KLU9_9HYPH</name>
<dbReference type="Pfam" id="PF02275">
    <property type="entry name" value="CBAH"/>
    <property type="match status" value="1"/>
</dbReference>
<dbReference type="Proteomes" id="UP000440694">
    <property type="component" value="Unassembled WGS sequence"/>
</dbReference>
<dbReference type="InterPro" id="IPR029132">
    <property type="entry name" value="CBAH/NAAA_C"/>
</dbReference>
<dbReference type="InterPro" id="IPR052193">
    <property type="entry name" value="Peptidase_C59"/>
</dbReference>
<dbReference type="EMBL" id="WMBQ01000001">
    <property type="protein sequence ID" value="MTD94900.1"/>
    <property type="molecule type" value="Genomic_DNA"/>
</dbReference>
<reference evidence="5 6" key="1">
    <citation type="submission" date="2019-11" db="EMBL/GenBank/DDBJ databases">
        <title>Identification of a novel strain.</title>
        <authorList>
            <person name="Xu Q."/>
            <person name="Wang G."/>
        </authorList>
    </citation>
    <scope>NUCLEOTIDE SEQUENCE [LARGE SCALE GENOMIC DNA]</scope>
    <source>
        <strain evidence="6">xq</strain>
    </source>
</reference>
<evidence type="ECO:0000313" key="6">
    <source>
        <dbReference type="Proteomes" id="UP000440694"/>
    </source>
</evidence>
<dbReference type="Gene3D" id="3.60.60.10">
    <property type="entry name" value="Penicillin V Acylase, Chain A"/>
    <property type="match status" value="1"/>
</dbReference>
<dbReference type="InterPro" id="IPR029055">
    <property type="entry name" value="Ntn_hydrolases_N"/>
</dbReference>
<dbReference type="AlphaFoldDB" id="A0A6I3KLU9"/>
<dbReference type="CDD" id="cd00542">
    <property type="entry name" value="Ntn_PVA"/>
    <property type="match status" value="1"/>
</dbReference>
<organism evidence="5 6">
    <name type="scientific">Hyphomicrobium album</name>
    <dbReference type="NCBI Taxonomy" id="2665159"/>
    <lineage>
        <taxon>Bacteria</taxon>
        <taxon>Pseudomonadati</taxon>
        <taxon>Pseudomonadota</taxon>
        <taxon>Alphaproteobacteria</taxon>
        <taxon>Hyphomicrobiales</taxon>
        <taxon>Hyphomicrobiaceae</taxon>
        <taxon>Hyphomicrobium</taxon>
    </lineage>
</organism>
<feature type="signal peptide" evidence="3">
    <location>
        <begin position="1"/>
        <end position="21"/>
    </location>
</feature>
<keyword evidence="6" id="KW-1185">Reference proteome</keyword>
<dbReference type="PANTHER" id="PTHR35527">
    <property type="entry name" value="CHOLOYLGLYCINE HYDROLASE"/>
    <property type="match status" value="1"/>
</dbReference>
<evidence type="ECO:0000256" key="2">
    <source>
        <dbReference type="ARBA" id="ARBA00022801"/>
    </source>
</evidence>
<keyword evidence="2 5" id="KW-0378">Hydrolase</keyword>
<feature type="domain" description="Choloylglycine hydrolase/NAAA C-terminal" evidence="4">
    <location>
        <begin position="22"/>
        <end position="335"/>
    </location>
</feature>
<feature type="chain" id="PRO_5026202494" evidence="3">
    <location>
        <begin position="22"/>
        <end position="366"/>
    </location>
</feature>
<evidence type="ECO:0000256" key="3">
    <source>
        <dbReference type="SAM" id="SignalP"/>
    </source>
</evidence>
<evidence type="ECO:0000259" key="4">
    <source>
        <dbReference type="Pfam" id="PF02275"/>
    </source>
</evidence>
<protein>
    <submittedName>
        <fullName evidence="5">Linear amide C-N hydrolase</fullName>
    </submittedName>
</protein>
<dbReference type="GO" id="GO:0016787">
    <property type="term" value="F:hydrolase activity"/>
    <property type="evidence" value="ECO:0007669"/>
    <property type="project" value="UniProtKB-KW"/>
</dbReference>
<comment type="caution">
    <text evidence="5">The sequence shown here is derived from an EMBL/GenBank/DDBJ whole genome shotgun (WGS) entry which is preliminary data.</text>
</comment>
<comment type="similarity">
    <text evidence="1">Belongs to the peptidase C59 family.</text>
</comment>